<dbReference type="Proteomes" id="UP000000909">
    <property type="component" value="Segment"/>
</dbReference>
<organismHost>
    <name type="scientific">Synechococcus</name>
    <dbReference type="NCBI Taxonomy" id="1129"/>
</organismHost>
<reference evidence="1 2" key="1">
    <citation type="journal article" date="2007" name="Environ. Microbiol.">
        <title>Genomic and structural analysis of Syn9, a cyanophage infecting marine Prochlorococcus and Synechococcus.</title>
        <authorList>
            <person name="Weigele P.R."/>
            <person name="Pope W.H."/>
            <person name="Pedulla M.L."/>
            <person name="Houtz J.M."/>
            <person name="Smith A.L."/>
            <person name="Conway J.F."/>
            <person name="King J."/>
            <person name="Hatfull G.F."/>
            <person name="Lawrence J.G."/>
            <person name="Hendrix R.W."/>
        </authorList>
    </citation>
    <scope>NUCLEOTIDE SEQUENCE</scope>
</reference>
<protein>
    <submittedName>
        <fullName evidence="1">Gp48</fullName>
    </submittedName>
</protein>
<dbReference type="RefSeq" id="YP_717715.1">
    <property type="nucleotide sequence ID" value="NC_008296.2"/>
</dbReference>
<dbReference type="KEGG" id="vg:4239107"/>
<name>Q0QZI0_BPSYS</name>
<sequence>MNLDFYFPTPIWWVDLDIDNDYLLKYIYGMRDKSEGRKVSNRGGWQSEEFPSDDIAELRTEVYKHAGRCLIDYGMNPAVVNLFFGNCWANINKKGDTNQIHLHHGSFVSGVYYPYASDGAGKIFFYKNFDQYFITTSMAPIENHTALSGGTVYYPARTGRLLMFPSSLLHAVDENEDDEDRVSIAFNLGVMRNE</sequence>
<dbReference type="EMBL" id="DQ149023">
    <property type="protein sequence ID" value="ABA47017.1"/>
    <property type="molecule type" value="Genomic_DNA"/>
</dbReference>
<accession>Q0QZI0</accession>
<evidence type="ECO:0000313" key="1">
    <source>
        <dbReference type="EMBL" id="ABA47017.1"/>
    </source>
</evidence>
<organism evidence="1 2">
    <name type="scientific">Synechococcus phage syn9</name>
    <dbReference type="NCBI Taxonomy" id="382359"/>
    <lineage>
        <taxon>Viruses</taxon>
        <taxon>Duplodnaviria</taxon>
        <taxon>Heunggongvirae</taxon>
        <taxon>Uroviricota</taxon>
        <taxon>Caudoviricetes</taxon>
        <taxon>Pantevenvirales</taxon>
        <taxon>Kyanoviridae</taxon>
        <taxon>Ormenosvirus</taxon>
        <taxon>Ormenosvirus syn9</taxon>
    </lineage>
</organism>
<evidence type="ECO:0000313" key="2">
    <source>
        <dbReference type="Proteomes" id="UP000000909"/>
    </source>
</evidence>
<dbReference type="GeneID" id="4239107"/>
<keyword evidence="2" id="KW-1185">Reference proteome</keyword>
<dbReference type="Gene3D" id="2.60.120.620">
    <property type="entry name" value="q2cbj1_9rhob like domain"/>
    <property type="match status" value="1"/>
</dbReference>
<proteinExistence type="predicted"/>
<dbReference type="InterPro" id="IPR012668">
    <property type="entry name" value="CHP02466"/>
</dbReference>
<dbReference type="OrthoDB" id="23820at10239"/>
<dbReference type="SUPFAM" id="SSF51197">
    <property type="entry name" value="Clavaminate synthase-like"/>
    <property type="match status" value="1"/>
</dbReference>
<dbReference type="Pfam" id="PF13759">
    <property type="entry name" value="2OG-FeII_Oxy_5"/>
    <property type="match status" value="1"/>
</dbReference>
<dbReference type="NCBIfam" id="TIGR02466">
    <property type="entry name" value="TIGR02466 family protein"/>
    <property type="match status" value="1"/>
</dbReference>